<feature type="domain" description="Msp4/OMP-like" evidence="2">
    <location>
        <begin position="94"/>
        <end position="173"/>
    </location>
</feature>
<dbReference type="SUPFAM" id="SSF56925">
    <property type="entry name" value="OMPA-like"/>
    <property type="match status" value="1"/>
</dbReference>
<evidence type="ECO:0000256" key="1">
    <source>
        <dbReference type="SAM" id="SignalP"/>
    </source>
</evidence>
<feature type="signal peptide" evidence="1">
    <location>
        <begin position="1"/>
        <end position="28"/>
    </location>
</feature>
<proteinExistence type="predicted"/>
<evidence type="ECO:0000313" key="4">
    <source>
        <dbReference type="Proteomes" id="UP000325440"/>
    </source>
</evidence>
<evidence type="ECO:0000259" key="2">
    <source>
        <dbReference type="Pfam" id="PF01617"/>
    </source>
</evidence>
<dbReference type="AlphaFoldDB" id="A0A5E4NNJ5"/>
<feature type="non-terminal residue" evidence="3">
    <location>
        <position position="196"/>
    </location>
</feature>
<keyword evidence="1" id="KW-0732">Signal</keyword>
<name>A0A5E4NNJ5_9HEMI</name>
<sequence length="196" mass="21910">MSILSKKSLLKTAIVMLLLICVSSASFAFEKGASNSENEHKNEKKQQCYVGLTVGQKFHPLHDLVNKLLSASAGCKLEDFSIEIENMAPTSVDEGIPNLVLMTNGYYHFNNSSLFTPYIGFGVGLGQLSRFINSDTKDDFIKAYQGKFGLSYRSTSSTEISFGYKFLGLLKNTPKVKQRQDYDRYHSHSHIVEIGF</sequence>
<accession>A0A5E4NNJ5</accession>
<dbReference type="Pfam" id="PF01617">
    <property type="entry name" value="Surface_Ag_2"/>
    <property type="match status" value="1"/>
</dbReference>
<evidence type="ECO:0000313" key="3">
    <source>
        <dbReference type="EMBL" id="VVC46532.1"/>
    </source>
</evidence>
<dbReference type="Gene3D" id="2.40.160.20">
    <property type="match status" value="1"/>
</dbReference>
<reference evidence="3 4" key="1">
    <citation type="submission" date="2019-08" db="EMBL/GenBank/DDBJ databases">
        <authorList>
            <person name="Alioto T."/>
            <person name="Alioto T."/>
            <person name="Gomez Garrido J."/>
        </authorList>
    </citation>
    <scope>NUCLEOTIDE SEQUENCE [LARGE SCALE GENOMIC DNA]</scope>
</reference>
<dbReference type="InterPro" id="IPR002566">
    <property type="entry name" value="Msp4_OMP-like"/>
</dbReference>
<organism evidence="3 4">
    <name type="scientific">Cinara cedri</name>
    <dbReference type="NCBI Taxonomy" id="506608"/>
    <lineage>
        <taxon>Eukaryota</taxon>
        <taxon>Metazoa</taxon>
        <taxon>Ecdysozoa</taxon>
        <taxon>Arthropoda</taxon>
        <taxon>Hexapoda</taxon>
        <taxon>Insecta</taxon>
        <taxon>Pterygota</taxon>
        <taxon>Neoptera</taxon>
        <taxon>Paraneoptera</taxon>
        <taxon>Hemiptera</taxon>
        <taxon>Sternorrhyncha</taxon>
        <taxon>Aphidomorpha</taxon>
        <taxon>Aphidoidea</taxon>
        <taxon>Aphididae</taxon>
        <taxon>Lachninae</taxon>
        <taxon>Cinara</taxon>
    </lineage>
</organism>
<dbReference type="Proteomes" id="UP000325440">
    <property type="component" value="Unassembled WGS sequence"/>
</dbReference>
<dbReference type="InterPro" id="IPR011250">
    <property type="entry name" value="OMP/PagP_B-barrel"/>
</dbReference>
<feature type="chain" id="PRO_5022989027" evidence="1">
    <location>
        <begin position="29"/>
        <end position="196"/>
    </location>
</feature>
<protein>
    <submittedName>
        <fullName evidence="3">Outer membrane protein/outer membrane enzyme PagP, beta-barrel,Surface antigen msp4</fullName>
    </submittedName>
</protein>
<gene>
    <name evidence="3" type="ORF">CINCED_3A019978</name>
</gene>
<dbReference type="EMBL" id="CABPRJ010002656">
    <property type="protein sequence ID" value="VVC46532.1"/>
    <property type="molecule type" value="Genomic_DNA"/>
</dbReference>
<keyword evidence="4" id="KW-1185">Reference proteome</keyword>